<comment type="caution">
    <text evidence="2">The sequence shown here is derived from an EMBL/GenBank/DDBJ whole genome shotgun (WGS) entry which is preliminary data.</text>
</comment>
<gene>
    <name evidence="2" type="ORF">GEV33_007194</name>
</gene>
<organism evidence="2 3">
    <name type="scientific">Tenebrio molitor</name>
    <name type="common">Yellow mealworm beetle</name>
    <dbReference type="NCBI Taxonomy" id="7067"/>
    <lineage>
        <taxon>Eukaryota</taxon>
        <taxon>Metazoa</taxon>
        <taxon>Ecdysozoa</taxon>
        <taxon>Arthropoda</taxon>
        <taxon>Hexapoda</taxon>
        <taxon>Insecta</taxon>
        <taxon>Pterygota</taxon>
        <taxon>Neoptera</taxon>
        <taxon>Endopterygota</taxon>
        <taxon>Coleoptera</taxon>
        <taxon>Polyphaga</taxon>
        <taxon>Cucujiformia</taxon>
        <taxon>Tenebrionidae</taxon>
        <taxon>Tenebrio</taxon>
    </lineage>
</organism>
<sequence>MLLVVFGLLQIRSPGAERSGCESLQLTCNRNSTPQPPSTYFHYQIALIVTCSQNSSKLHRINQNRSKITKAIPRTTPLSDGLMGESRTRGAVFEEIDVRCYRELMNAAAEVVRRLNRLVGVLNADSRSGSQSMGANKRDIPTCKMPITRDKLAIFKWRAPKRPRKTTASSDIPQILDYKFLLLRMGFTTRVENRCPLTRFAQ</sequence>
<reference evidence="2" key="2">
    <citation type="submission" date="2021-08" db="EMBL/GenBank/DDBJ databases">
        <authorList>
            <person name="Eriksson T."/>
        </authorList>
    </citation>
    <scope>NUCLEOTIDE SEQUENCE</scope>
    <source>
        <strain evidence="2">Stoneville</strain>
        <tissue evidence="2">Whole head</tissue>
    </source>
</reference>
<dbReference type="AlphaFoldDB" id="A0A8J6HJR2"/>
<feature type="chain" id="PRO_5035241232" evidence="1">
    <location>
        <begin position="17"/>
        <end position="202"/>
    </location>
</feature>
<keyword evidence="3" id="KW-1185">Reference proteome</keyword>
<protein>
    <submittedName>
        <fullName evidence="2">Uncharacterized protein</fullName>
    </submittedName>
</protein>
<keyword evidence="1" id="KW-0732">Signal</keyword>
<feature type="signal peptide" evidence="1">
    <location>
        <begin position="1"/>
        <end position="16"/>
    </location>
</feature>
<proteinExistence type="predicted"/>
<dbReference type="EMBL" id="JABDTM020022882">
    <property type="protein sequence ID" value="KAH0815597.1"/>
    <property type="molecule type" value="Genomic_DNA"/>
</dbReference>
<name>A0A8J6HJR2_TENMO</name>
<reference evidence="2" key="1">
    <citation type="journal article" date="2020" name="J Insects Food Feed">
        <title>The yellow mealworm (Tenebrio molitor) genome: a resource for the emerging insects as food and feed industry.</title>
        <authorList>
            <person name="Eriksson T."/>
            <person name="Andere A."/>
            <person name="Kelstrup H."/>
            <person name="Emery V."/>
            <person name="Picard C."/>
        </authorList>
    </citation>
    <scope>NUCLEOTIDE SEQUENCE</scope>
    <source>
        <strain evidence="2">Stoneville</strain>
        <tissue evidence="2">Whole head</tissue>
    </source>
</reference>
<evidence type="ECO:0000313" key="2">
    <source>
        <dbReference type="EMBL" id="KAH0815597.1"/>
    </source>
</evidence>
<dbReference type="Proteomes" id="UP000719412">
    <property type="component" value="Unassembled WGS sequence"/>
</dbReference>
<evidence type="ECO:0000313" key="3">
    <source>
        <dbReference type="Proteomes" id="UP000719412"/>
    </source>
</evidence>
<accession>A0A8J6HJR2</accession>
<evidence type="ECO:0000256" key="1">
    <source>
        <dbReference type="SAM" id="SignalP"/>
    </source>
</evidence>